<keyword evidence="2" id="KW-1185">Reference proteome</keyword>
<name>A0ABU3BRM1_9BACT</name>
<dbReference type="EMBL" id="JAVRHT010000019">
    <property type="protein sequence ID" value="MDT0631939.1"/>
    <property type="molecule type" value="Genomic_DNA"/>
</dbReference>
<protein>
    <submittedName>
        <fullName evidence="1">STAS/SEC14 domain-containing protein</fullName>
    </submittedName>
</protein>
<dbReference type="Pfam" id="PF11964">
    <property type="entry name" value="SpoIIAA-like"/>
    <property type="match status" value="2"/>
</dbReference>
<accession>A0ABU3BRM1</accession>
<evidence type="ECO:0000313" key="1">
    <source>
        <dbReference type="EMBL" id="MDT0631939.1"/>
    </source>
</evidence>
<proteinExistence type="predicted"/>
<sequence>MTSALTRLDAPAADGVPVLAYALDGALTSADVDAIQSDLDGHDRVRLLVRVDDVEMPEASTFTRRFVSMKAGALGKVERYAVVGGPAWIARMASTVGALAPFPVRHFEGEDAARGWLSGPATADEIEDRADAAQKAEPAVALLPTHRSDLVALHVDGTLTAADYKSVVDPAVRSALAEHDAVDLLVRIGHLDGLSMGAARQDAALAAHLGRFRKMALVGAPGWLTAVADTVGKLVPVEVDTFEDEAPARAWLGDASA</sequence>
<dbReference type="InterPro" id="IPR036513">
    <property type="entry name" value="STAS_dom_sf"/>
</dbReference>
<dbReference type="Proteomes" id="UP001267426">
    <property type="component" value="Unassembled WGS sequence"/>
</dbReference>
<evidence type="ECO:0000313" key="2">
    <source>
        <dbReference type="Proteomes" id="UP001267426"/>
    </source>
</evidence>
<organism evidence="1 2">
    <name type="scientific">Rubrivirga litoralis</name>
    <dbReference type="NCBI Taxonomy" id="3075598"/>
    <lineage>
        <taxon>Bacteria</taxon>
        <taxon>Pseudomonadati</taxon>
        <taxon>Rhodothermota</taxon>
        <taxon>Rhodothermia</taxon>
        <taxon>Rhodothermales</taxon>
        <taxon>Rubricoccaceae</taxon>
        <taxon>Rubrivirga</taxon>
    </lineage>
</organism>
<gene>
    <name evidence="1" type="ORF">RM540_09295</name>
</gene>
<dbReference type="SUPFAM" id="SSF52091">
    <property type="entry name" value="SpoIIaa-like"/>
    <property type="match status" value="2"/>
</dbReference>
<dbReference type="InterPro" id="IPR038396">
    <property type="entry name" value="SpoIIAA-like_sf"/>
</dbReference>
<reference evidence="1 2" key="1">
    <citation type="submission" date="2023-09" db="EMBL/GenBank/DDBJ databases">
        <authorList>
            <person name="Rey-Velasco X."/>
        </authorList>
    </citation>
    <scope>NUCLEOTIDE SEQUENCE [LARGE SCALE GENOMIC DNA]</scope>
    <source>
        <strain evidence="1 2">F394</strain>
    </source>
</reference>
<dbReference type="Gene3D" id="3.40.50.10600">
    <property type="entry name" value="SpoIIaa-like domains"/>
    <property type="match status" value="2"/>
</dbReference>
<dbReference type="InterPro" id="IPR021866">
    <property type="entry name" value="SpoIIAA-like"/>
</dbReference>
<comment type="caution">
    <text evidence="1">The sequence shown here is derived from an EMBL/GenBank/DDBJ whole genome shotgun (WGS) entry which is preliminary data.</text>
</comment>
<dbReference type="RefSeq" id="WP_311663387.1">
    <property type="nucleotide sequence ID" value="NZ_JAVRHT010000019.1"/>
</dbReference>